<sequence>MDHGMSRIGGETTPSPIRLFAHDKDPNVGDLLSKDVVGWVARGPWVRASVSDCNLIAIGSIYPWLKRSWRRRLRVVHVWGSGMLQYYDGQAADSRIVVHAARGPLTAMAMRRSPRALGDPGVLADRTFGVSRAEGWASARPGLILHLHQHQHMPQADIDRLSEIYEVIDMRTHDVRGTLERIAGCSAIYSSSLHGLVMADAVGVPNALVAPYGGEAPSGKPLFKYYDYALSVDRTLGAPAKVADLVAGPPPLPPQADPARLEAVKDALIRSFPFEVADAAAATVARPHPATASAA</sequence>
<dbReference type="GO" id="GO:0016740">
    <property type="term" value="F:transferase activity"/>
    <property type="evidence" value="ECO:0007669"/>
    <property type="project" value="UniProtKB-KW"/>
</dbReference>
<dbReference type="Proteomes" id="UP000199377">
    <property type="component" value="Unassembled WGS sequence"/>
</dbReference>
<dbReference type="EMBL" id="FOQH01000002">
    <property type="protein sequence ID" value="SFH82525.1"/>
    <property type="molecule type" value="Genomic_DNA"/>
</dbReference>
<keyword evidence="3" id="KW-1185">Reference proteome</keyword>
<proteinExistence type="predicted"/>
<evidence type="ECO:0000259" key="1">
    <source>
        <dbReference type="Pfam" id="PF04230"/>
    </source>
</evidence>
<protein>
    <submittedName>
        <fullName evidence="2">Polysaccharide pyruvyl transferase</fullName>
    </submittedName>
</protein>
<name>A0A1I3D737_9RHOB</name>
<dbReference type="InterPro" id="IPR007345">
    <property type="entry name" value="Polysacch_pyruvyl_Trfase"/>
</dbReference>
<keyword evidence="2" id="KW-0808">Transferase</keyword>
<feature type="domain" description="Polysaccharide pyruvyl transferase" evidence="1">
    <location>
        <begin position="77"/>
        <end position="209"/>
    </location>
</feature>
<evidence type="ECO:0000313" key="3">
    <source>
        <dbReference type="Proteomes" id="UP000199377"/>
    </source>
</evidence>
<gene>
    <name evidence="2" type="ORF">SAMN05216258_102423</name>
</gene>
<organism evidence="2 3">
    <name type="scientific">Albimonas pacifica</name>
    <dbReference type="NCBI Taxonomy" id="1114924"/>
    <lineage>
        <taxon>Bacteria</taxon>
        <taxon>Pseudomonadati</taxon>
        <taxon>Pseudomonadota</taxon>
        <taxon>Alphaproteobacteria</taxon>
        <taxon>Rhodobacterales</taxon>
        <taxon>Paracoccaceae</taxon>
        <taxon>Albimonas</taxon>
    </lineage>
</organism>
<dbReference type="AlphaFoldDB" id="A0A1I3D737"/>
<accession>A0A1I3D737</accession>
<reference evidence="2 3" key="1">
    <citation type="submission" date="2016-10" db="EMBL/GenBank/DDBJ databases">
        <authorList>
            <person name="de Groot N.N."/>
        </authorList>
    </citation>
    <scope>NUCLEOTIDE SEQUENCE [LARGE SCALE GENOMIC DNA]</scope>
    <source>
        <strain evidence="2 3">CGMCC 1.11030</strain>
    </source>
</reference>
<evidence type="ECO:0000313" key="2">
    <source>
        <dbReference type="EMBL" id="SFH82525.1"/>
    </source>
</evidence>
<dbReference type="OrthoDB" id="9803627at2"/>
<dbReference type="Pfam" id="PF04230">
    <property type="entry name" value="PS_pyruv_trans"/>
    <property type="match status" value="1"/>
</dbReference>
<dbReference type="STRING" id="1114924.SAMN05216258_102423"/>